<comment type="caution">
    <text evidence="1">The sequence shown here is derived from an EMBL/GenBank/DDBJ whole genome shotgun (WGS) entry which is preliminary data.</text>
</comment>
<evidence type="ECO:0000313" key="2">
    <source>
        <dbReference type="Proteomes" id="UP000709295"/>
    </source>
</evidence>
<accession>A0A8J5MG08</accession>
<dbReference type="EMBL" id="JAENGY010000512">
    <property type="protein sequence ID" value="KAG6961316.1"/>
    <property type="molecule type" value="Genomic_DNA"/>
</dbReference>
<evidence type="ECO:0008006" key="3">
    <source>
        <dbReference type="Google" id="ProtNLM"/>
    </source>
</evidence>
<dbReference type="Proteomes" id="UP000709295">
    <property type="component" value="Unassembled WGS sequence"/>
</dbReference>
<reference evidence="1" key="1">
    <citation type="submission" date="2021-01" db="EMBL/GenBank/DDBJ databases">
        <title>Phytophthora aleatoria, a newly-described species from Pinus radiata is distinct from Phytophthora cactorum isolates based on comparative genomics.</title>
        <authorList>
            <person name="Mcdougal R."/>
            <person name="Panda P."/>
            <person name="Williams N."/>
            <person name="Studholme D.J."/>
        </authorList>
    </citation>
    <scope>NUCLEOTIDE SEQUENCE</scope>
    <source>
        <strain evidence="1">NZFS 4037</strain>
    </source>
</reference>
<organism evidence="1 2">
    <name type="scientific">Phytophthora aleatoria</name>
    <dbReference type="NCBI Taxonomy" id="2496075"/>
    <lineage>
        <taxon>Eukaryota</taxon>
        <taxon>Sar</taxon>
        <taxon>Stramenopiles</taxon>
        <taxon>Oomycota</taxon>
        <taxon>Peronosporomycetes</taxon>
        <taxon>Peronosporales</taxon>
        <taxon>Peronosporaceae</taxon>
        <taxon>Phytophthora</taxon>
    </lineage>
</organism>
<keyword evidence="2" id="KW-1185">Reference proteome</keyword>
<gene>
    <name evidence="1" type="ORF">JG688_00009158</name>
</gene>
<evidence type="ECO:0000313" key="1">
    <source>
        <dbReference type="EMBL" id="KAG6961316.1"/>
    </source>
</evidence>
<protein>
    <recommendedName>
        <fullName evidence="3">DDE-1 domain-containing protein</fullName>
    </recommendedName>
</protein>
<name>A0A8J5MG08_9STRA</name>
<sequence>MSRIVAQAWDAIPAKVIVNGFITLGLIPTGPLDRAGRCRIPQVVAGDSETE</sequence>
<proteinExistence type="predicted"/>
<dbReference type="AlphaFoldDB" id="A0A8J5MG08"/>